<keyword evidence="2" id="KW-0547">Nucleotide-binding</keyword>
<proteinExistence type="predicted"/>
<feature type="domain" description="Protein kinase" evidence="5">
    <location>
        <begin position="179"/>
        <end position="449"/>
    </location>
</feature>
<dbReference type="PROSITE" id="PS50011">
    <property type="entry name" value="PROTEIN_KINASE_DOM"/>
    <property type="match status" value="1"/>
</dbReference>
<evidence type="ECO:0000313" key="6">
    <source>
        <dbReference type="EMBL" id="VIP01443.1"/>
    </source>
</evidence>
<evidence type="ECO:0000256" key="1">
    <source>
        <dbReference type="ARBA" id="ARBA00022679"/>
    </source>
</evidence>
<dbReference type="PROSITE" id="PS00108">
    <property type="entry name" value="PROTEIN_KINASE_ST"/>
    <property type="match status" value="1"/>
</dbReference>
<dbReference type="PANTHER" id="PTHR43289">
    <property type="entry name" value="MITOGEN-ACTIVATED PROTEIN KINASE KINASE KINASE 20-RELATED"/>
    <property type="match status" value="1"/>
</dbReference>
<organism evidence="6">
    <name type="scientific">Tuwongella immobilis</name>
    <dbReference type="NCBI Taxonomy" id="692036"/>
    <lineage>
        <taxon>Bacteria</taxon>
        <taxon>Pseudomonadati</taxon>
        <taxon>Planctomycetota</taxon>
        <taxon>Planctomycetia</taxon>
        <taxon>Gemmatales</taxon>
        <taxon>Gemmataceae</taxon>
        <taxon>Tuwongella</taxon>
    </lineage>
</organism>
<evidence type="ECO:0000259" key="5">
    <source>
        <dbReference type="PROSITE" id="PS50011"/>
    </source>
</evidence>
<dbReference type="PANTHER" id="PTHR43289:SF6">
    <property type="entry name" value="SERINE_THREONINE-PROTEIN KINASE NEKL-3"/>
    <property type="match status" value="1"/>
</dbReference>
<evidence type="ECO:0000256" key="4">
    <source>
        <dbReference type="ARBA" id="ARBA00022840"/>
    </source>
</evidence>
<dbReference type="InterPro" id="IPR000719">
    <property type="entry name" value="Prot_kinase_dom"/>
</dbReference>
<dbReference type="InterPro" id="IPR008271">
    <property type="entry name" value="Ser/Thr_kinase_AS"/>
</dbReference>
<dbReference type="Gene3D" id="3.30.200.20">
    <property type="entry name" value="Phosphorylase Kinase, domain 1"/>
    <property type="match status" value="1"/>
</dbReference>
<accession>A0A6C2YK14</accession>
<dbReference type="AlphaFoldDB" id="A0A6C2YK14"/>
<keyword evidence="7" id="KW-1185">Reference proteome</keyword>
<dbReference type="Pfam" id="PF00069">
    <property type="entry name" value="Pkinase"/>
    <property type="match status" value="1"/>
</dbReference>
<keyword evidence="6" id="KW-0723">Serine/threonine-protein kinase</keyword>
<name>A0A6C2YK14_9BACT</name>
<dbReference type="KEGG" id="tim:GMBLW1_25170"/>
<evidence type="ECO:0000256" key="3">
    <source>
        <dbReference type="ARBA" id="ARBA00022777"/>
    </source>
</evidence>
<evidence type="ECO:0000256" key="2">
    <source>
        <dbReference type="ARBA" id="ARBA00022741"/>
    </source>
</evidence>
<dbReference type="InParanoid" id="A0A6C2YK14"/>
<dbReference type="InterPro" id="IPR011009">
    <property type="entry name" value="Kinase-like_dom_sf"/>
</dbReference>
<protein>
    <recommendedName>
        <fullName evidence="5">Protein kinase domain-containing protein</fullName>
    </recommendedName>
</protein>
<keyword evidence="1" id="KW-0808">Transferase</keyword>
<sequence>MVPLASHSHASFGAIVTRNKESPGTRIRIRPLCEIRMEDTTNSLVLELLAASNSCGAAGAEFLRQSWQTQAMTGESFPAFLVRQQLFHAHASRLLELTSRGRITLGDAEPLLGSQRWAILQSLSQRPARWTSPPTISTLAGKSSLQHTSQVSVELFGSNTTTDRTAVPMPQIGSQLGKCLLISLLGRGAAGTVYRALHQGLNISVAVKVLNENIVQNRKAYEQLRSEARVLAQLNHPNILRVLDFEDDARAPYVVMECVEGLSLADLLQQAGPLEYPRALTIITQIADALQAVWGLGIIHRDVKPANILLTKDGVAKLADLGLAMVVDHSQASLHGVAGRAGGIVGTAAYMAPEQFTNPGNVDPRADIYSLGITFYQLVTGRLPFQATTLAAMLVSHASETPEPPHLHCADLPLAASQVILKMLAKKPEERFDSYASLLTALRGLVPGFRRPMDAMGGSATPTLPQSPQTVQSESMVIRSQLVRRLLGNRTGDNP</sequence>
<dbReference type="Proteomes" id="UP000464378">
    <property type="component" value="Chromosome"/>
</dbReference>
<dbReference type="GO" id="GO:0004674">
    <property type="term" value="F:protein serine/threonine kinase activity"/>
    <property type="evidence" value="ECO:0007669"/>
    <property type="project" value="UniProtKB-KW"/>
</dbReference>
<dbReference type="Gene3D" id="1.10.510.10">
    <property type="entry name" value="Transferase(Phosphotransferase) domain 1"/>
    <property type="match status" value="1"/>
</dbReference>
<dbReference type="SMART" id="SM00220">
    <property type="entry name" value="S_TKc"/>
    <property type="match status" value="1"/>
</dbReference>
<keyword evidence="4" id="KW-0067">ATP-binding</keyword>
<dbReference type="GO" id="GO:0005524">
    <property type="term" value="F:ATP binding"/>
    <property type="evidence" value="ECO:0007669"/>
    <property type="project" value="UniProtKB-KW"/>
</dbReference>
<gene>
    <name evidence="6" type="ORF">GMBLW1_25170</name>
</gene>
<dbReference type="EMBL" id="LR586016">
    <property type="protein sequence ID" value="VIP01443.1"/>
    <property type="molecule type" value="Genomic_DNA"/>
</dbReference>
<evidence type="ECO:0000313" key="7">
    <source>
        <dbReference type="Proteomes" id="UP000464378"/>
    </source>
</evidence>
<dbReference type="CDD" id="cd14014">
    <property type="entry name" value="STKc_PknB_like"/>
    <property type="match status" value="1"/>
</dbReference>
<dbReference type="EMBL" id="LR593887">
    <property type="protein sequence ID" value="VTR98421.1"/>
    <property type="molecule type" value="Genomic_DNA"/>
</dbReference>
<reference evidence="6" key="1">
    <citation type="submission" date="2019-04" db="EMBL/GenBank/DDBJ databases">
        <authorList>
            <consortium name="Science for Life Laboratories"/>
        </authorList>
    </citation>
    <scope>NUCLEOTIDE SEQUENCE</scope>
    <source>
        <strain evidence="6">MBLW1</strain>
    </source>
</reference>
<dbReference type="SUPFAM" id="SSF56112">
    <property type="entry name" value="Protein kinase-like (PK-like)"/>
    <property type="match status" value="1"/>
</dbReference>
<keyword evidence="3 6" id="KW-0418">Kinase</keyword>